<dbReference type="PANTHER" id="PTHR43095">
    <property type="entry name" value="SUGAR KINASE"/>
    <property type="match status" value="1"/>
</dbReference>
<keyword evidence="6 8" id="KW-0067">ATP-binding</keyword>
<dbReference type="PROSITE" id="PS00445">
    <property type="entry name" value="FGGY_KINASES_2"/>
    <property type="match status" value="1"/>
</dbReference>
<keyword evidence="4 8" id="KW-0547">Nucleotide-binding</keyword>
<name>A0A1I1HNH9_9GAMM</name>
<keyword evidence="2 8" id="KW-0859">Xylose metabolism</keyword>
<comment type="similarity">
    <text evidence="1 8 9">Belongs to the FGGY kinase family.</text>
</comment>
<keyword evidence="5 8" id="KW-0418">Kinase</keyword>
<dbReference type="SUPFAM" id="SSF53067">
    <property type="entry name" value="Actin-like ATPase domain"/>
    <property type="match status" value="2"/>
</dbReference>
<feature type="binding site" evidence="8">
    <location>
        <begin position="80"/>
        <end position="81"/>
    </location>
    <ligand>
        <name>substrate</name>
    </ligand>
</feature>
<evidence type="ECO:0000259" key="12">
    <source>
        <dbReference type="Pfam" id="PF02782"/>
    </source>
</evidence>
<dbReference type="EMBL" id="FOLY01000002">
    <property type="protein sequence ID" value="SFC25102.1"/>
    <property type="molecule type" value="Genomic_DNA"/>
</dbReference>
<dbReference type="GO" id="GO:0042732">
    <property type="term" value="P:D-xylose metabolic process"/>
    <property type="evidence" value="ECO:0007669"/>
    <property type="project" value="UniProtKB-KW"/>
</dbReference>
<dbReference type="EC" id="2.7.1.17" evidence="8 10"/>
<evidence type="ECO:0000256" key="4">
    <source>
        <dbReference type="ARBA" id="ARBA00022741"/>
    </source>
</evidence>
<dbReference type="InterPro" id="IPR018483">
    <property type="entry name" value="Carb_kinase_FGGY_CS"/>
</dbReference>
<dbReference type="HAMAP" id="MF_02220">
    <property type="entry name" value="XylB"/>
    <property type="match status" value="1"/>
</dbReference>
<dbReference type="STRING" id="402385.SAMN05421848_0757"/>
<comment type="function">
    <text evidence="8">Catalyzes the phosphorylation of D-xylulose to D-xylulose 5-phosphate.</text>
</comment>
<evidence type="ECO:0000256" key="5">
    <source>
        <dbReference type="ARBA" id="ARBA00022777"/>
    </source>
</evidence>
<evidence type="ECO:0000313" key="14">
    <source>
        <dbReference type="Proteomes" id="UP000199046"/>
    </source>
</evidence>
<dbReference type="RefSeq" id="WP_090130978.1">
    <property type="nucleotide sequence ID" value="NZ_FOLY01000002.1"/>
</dbReference>
<proteinExistence type="inferred from homology"/>
<feature type="site" description="Important for activity" evidence="8">
    <location>
        <position position="6"/>
    </location>
</feature>
<evidence type="ECO:0000256" key="1">
    <source>
        <dbReference type="ARBA" id="ARBA00009156"/>
    </source>
</evidence>
<evidence type="ECO:0000256" key="3">
    <source>
        <dbReference type="ARBA" id="ARBA00022679"/>
    </source>
</evidence>
<dbReference type="AlphaFoldDB" id="A0A1I1HNH9"/>
<keyword evidence="3 8" id="KW-0808">Transferase</keyword>
<evidence type="ECO:0000256" key="9">
    <source>
        <dbReference type="RuleBase" id="RU003733"/>
    </source>
</evidence>
<dbReference type="Gene3D" id="3.30.420.40">
    <property type="match status" value="2"/>
</dbReference>
<accession>A0A1I1HNH9</accession>
<dbReference type="InterPro" id="IPR018484">
    <property type="entry name" value="FGGY_N"/>
</dbReference>
<sequence length="500" mass="54153">MYIGVDCGTQSTKVVVLDAQKGVIIGEGQQAHELISRESGRREQSPDWWVQAFETAFHQAIDAAGIDAGTVRGIGISGQQHGMVALDAQGTPVYPGKLWNDTESSKENAEYIESLGGEKGCLDTLGVVPQTGYTASKVMWLRRHHRDAYDRIAHILLPHDYLNFYLTGEYTAEYGDASGTGWFDTRKRCWHFEAFSKVAPELDPQRVLPQLIEPHQPAGTVRREVAGRLGLGNSVIVSAGGGDNMMGAIGTGNIEAGAVTMSLGTSGTLYASASQPAITDNGLVANFCASHGGWLPLICTMNVTSATSQLSRVLGHDVKAFNAAVARTPIGAEGVRVLPFFNGERVPMLPEATGSFLGLSAHNFSADNLCRAVMEGASFGLRYGLDLLEAFDIRPEQLRLVGGGANSEVWRQMIADIMNVELVCPTIREAAALGGALQAQWCDEYMQGRRTALADICRHAVDIDRSTLTLPDRDNVSRYADIYADYVETLKDRYPEALIR</sequence>
<dbReference type="Pfam" id="PF02782">
    <property type="entry name" value="FGGY_C"/>
    <property type="match status" value="1"/>
</dbReference>
<evidence type="ECO:0000256" key="7">
    <source>
        <dbReference type="ARBA" id="ARBA00023277"/>
    </source>
</evidence>
<dbReference type="GO" id="GO:0005998">
    <property type="term" value="P:xylulose catabolic process"/>
    <property type="evidence" value="ECO:0007669"/>
    <property type="project" value="UniProtKB-UniRule"/>
</dbReference>
<evidence type="ECO:0000259" key="11">
    <source>
        <dbReference type="Pfam" id="PF00370"/>
    </source>
</evidence>
<dbReference type="PANTHER" id="PTHR43095:SF5">
    <property type="entry name" value="XYLULOSE KINASE"/>
    <property type="match status" value="1"/>
</dbReference>
<feature type="active site" description="Proton acceptor" evidence="8">
    <location>
        <position position="243"/>
    </location>
</feature>
<dbReference type="PIRSF" id="PIRSF000538">
    <property type="entry name" value="GlpK"/>
    <property type="match status" value="1"/>
</dbReference>
<keyword evidence="14" id="KW-1185">Reference proteome</keyword>
<dbReference type="InterPro" id="IPR000577">
    <property type="entry name" value="Carb_kinase_FGGY"/>
</dbReference>
<comment type="catalytic activity">
    <reaction evidence="8 10">
        <text>D-xylulose + ATP = D-xylulose 5-phosphate + ADP + H(+)</text>
        <dbReference type="Rhea" id="RHEA:10964"/>
        <dbReference type="ChEBI" id="CHEBI:15378"/>
        <dbReference type="ChEBI" id="CHEBI:17140"/>
        <dbReference type="ChEBI" id="CHEBI:30616"/>
        <dbReference type="ChEBI" id="CHEBI:57737"/>
        <dbReference type="ChEBI" id="CHEBI:456216"/>
        <dbReference type="EC" id="2.7.1.17"/>
    </reaction>
</comment>
<dbReference type="GO" id="GO:0004856">
    <property type="term" value="F:D-xylulokinase activity"/>
    <property type="evidence" value="ECO:0007669"/>
    <property type="project" value="UniProtKB-UniRule"/>
</dbReference>
<dbReference type="InterPro" id="IPR043129">
    <property type="entry name" value="ATPase_NBD"/>
</dbReference>
<dbReference type="InterPro" id="IPR018485">
    <property type="entry name" value="FGGY_C"/>
</dbReference>
<dbReference type="InterPro" id="IPR050406">
    <property type="entry name" value="FGGY_Carb_Kinase"/>
</dbReference>
<evidence type="ECO:0000256" key="6">
    <source>
        <dbReference type="ARBA" id="ARBA00022840"/>
    </source>
</evidence>
<dbReference type="OrthoDB" id="9805576at2"/>
<evidence type="ECO:0000256" key="8">
    <source>
        <dbReference type="HAMAP-Rule" id="MF_02220"/>
    </source>
</evidence>
<dbReference type="Proteomes" id="UP000199046">
    <property type="component" value="Unassembled WGS sequence"/>
</dbReference>
<dbReference type="Pfam" id="PF00370">
    <property type="entry name" value="FGGY_N"/>
    <property type="match status" value="1"/>
</dbReference>
<dbReference type="GO" id="GO:0005524">
    <property type="term" value="F:ATP binding"/>
    <property type="evidence" value="ECO:0007669"/>
    <property type="project" value="UniProtKB-UniRule"/>
</dbReference>
<organism evidence="13 14">
    <name type="scientific">Kushneria avicenniae</name>
    <dbReference type="NCBI Taxonomy" id="402385"/>
    <lineage>
        <taxon>Bacteria</taxon>
        <taxon>Pseudomonadati</taxon>
        <taxon>Pseudomonadota</taxon>
        <taxon>Gammaproteobacteria</taxon>
        <taxon>Oceanospirillales</taxon>
        <taxon>Halomonadaceae</taxon>
        <taxon>Kushneria</taxon>
    </lineage>
</organism>
<protein>
    <recommendedName>
        <fullName evidence="8 10">Xylulose kinase</fullName>
        <shortName evidence="8 10">Xylulokinase</shortName>
        <ecNumber evidence="8 10">2.7.1.17</ecNumber>
    </recommendedName>
</protein>
<dbReference type="NCBIfam" id="TIGR01312">
    <property type="entry name" value="XylB"/>
    <property type="match status" value="1"/>
</dbReference>
<dbReference type="PROSITE" id="PS00933">
    <property type="entry name" value="FGGY_KINASES_1"/>
    <property type="match status" value="1"/>
</dbReference>
<feature type="domain" description="Carbohydrate kinase FGGY N-terminal" evidence="11">
    <location>
        <begin position="1"/>
        <end position="250"/>
    </location>
</feature>
<evidence type="ECO:0000313" key="13">
    <source>
        <dbReference type="EMBL" id="SFC25102.1"/>
    </source>
</evidence>
<dbReference type="CDD" id="cd07809">
    <property type="entry name" value="ASKHA_NBD_FGGY_BaXK-like"/>
    <property type="match status" value="1"/>
</dbReference>
<evidence type="ECO:0000256" key="2">
    <source>
        <dbReference type="ARBA" id="ARBA00022629"/>
    </source>
</evidence>
<keyword evidence="7 8" id="KW-0119">Carbohydrate metabolism</keyword>
<gene>
    <name evidence="8 10" type="primary">xylB</name>
    <name evidence="13" type="ORF">SAMN05421848_0757</name>
</gene>
<reference evidence="14" key="1">
    <citation type="submission" date="2016-10" db="EMBL/GenBank/DDBJ databases">
        <authorList>
            <person name="Varghese N."/>
            <person name="Submissions S."/>
        </authorList>
    </citation>
    <scope>NUCLEOTIDE SEQUENCE [LARGE SCALE GENOMIC DNA]</scope>
    <source>
        <strain evidence="14">DSM 23439</strain>
    </source>
</reference>
<evidence type="ECO:0000256" key="10">
    <source>
        <dbReference type="RuleBase" id="RU364073"/>
    </source>
</evidence>
<feature type="domain" description="Carbohydrate kinase FGGY C-terminal" evidence="12">
    <location>
        <begin position="260"/>
        <end position="440"/>
    </location>
</feature>
<dbReference type="InterPro" id="IPR006000">
    <property type="entry name" value="Xylulokinase"/>
</dbReference>